<gene>
    <name evidence="5" type="ORF">Strain138_000383</name>
    <name evidence="6" type="ORF">Strain318_000383</name>
</gene>
<evidence type="ECO:0000313" key="5">
    <source>
        <dbReference type="EMBL" id="WKW11148.1"/>
    </source>
</evidence>
<reference evidence="5" key="1">
    <citation type="submission" date="2023-07" db="EMBL/GenBank/DDBJ databases">
        <authorList>
            <person name="Haufschild T."/>
            <person name="Kallscheuer N."/>
            <person name="Hammer J."/>
            <person name="Kohn T."/>
            <person name="Kabuu M."/>
            <person name="Jogler M."/>
            <person name="Wohfarth N."/>
            <person name="Heuer A."/>
            <person name="Rohde M."/>
            <person name="van Teeseling M.C.F."/>
            <person name="Jogler C."/>
        </authorList>
    </citation>
    <scope>NUCLEOTIDE SEQUENCE</scope>
    <source>
        <strain evidence="5">Strain 138</strain>
        <strain evidence="6">Strain 318</strain>
    </source>
</reference>
<dbReference type="KEGG" id="pspc:Strain318_000383"/>
<accession>A0AA49JYQ5</accession>
<dbReference type="InterPro" id="IPR058647">
    <property type="entry name" value="BSH_CzcB-like"/>
</dbReference>
<feature type="chain" id="PRO_5041369866" evidence="2">
    <location>
        <begin position="22"/>
        <end position="348"/>
    </location>
</feature>
<feature type="domain" description="CusB-like beta-barrel" evidence="3">
    <location>
        <begin position="194"/>
        <end position="266"/>
    </location>
</feature>
<keyword evidence="7" id="KW-1185">Reference proteome</keyword>
<dbReference type="InterPro" id="IPR058792">
    <property type="entry name" value="Beta-barrel_RND_2"/>
</dbReference>
<dbReference type="InterPro" id="IPR006143">
    <property type="entry name" value="RND_pump_MFP"/>
</dbReference>
<evidence type="ECO:0000313" key="7">
    <source>
        <dbReference type="Proteomes" id="UP001229955"/>
    </source>
</evidence>
<dbReference type="EMBL" id="CP130612">
    <property type="protein sequence ID" value="WKW11148.1"/>
    <property type="molecule type" value="Genomic_DNA"/>
</dbReference>
<feature type="signal peptide" evidence="2">
    <location>
        <begin position="1"/>
        <end position="21"/>
    </location>
</feature>
<dbReference type="GO" id="GO:1990281">
    <property type="term" value="C:efflux pump complex"/>
    <property type="evidence" value="ECO:0007669"/>
    <property type="project" value="TreeGrafter"/>
</dbReference>
<dbReference type="PROSITE" id="PS51257">
    <property type="entry name" value="PROKAR_LIPOPROTEIN"/>
    <property type="match status" value="1"/>
</dbReference>
<evidence type="ECO:0000313" key="6">
    <source>
        <dbReference type="EMBL" id="WKW14058.1"/>
    </source>
</evidence>
<dbReference type="Gene3D" id="2.40.420.20">
    <property type="match status" value="1"/>
</dbReference>
<dbReference type="Pfam" id="PF25973">
    <property type="entry name" value="BSH_CzcB"/>
    <property type="match status" value="1"/>
</dbReference>
<dbReference type="AlphaFoldDB" id="A0AA49JT29"/>
<feature type="domain" description="CzcB-like barrel-sandwich hybrid" evidence="4">
    <location>
        <begin position="64"/>
        <end position="182"/>
    </location>
</feature>
<dbReference type="Gene3D" id="2.40.30.170">
    <property type="match status" value="1"/>
</dbReference>
<dbReference type="Pfam" id="PF25954">
    <property type="entry name" value="Beta-barrel_RND_2"/>
    <property type="match status" value="1"/>
</dbReference>
<sequence length="348" mass="36665">MTARLSLLLVLIALTACGRDAELGSESAAPIPVRVVQPQPRSAEPDIQLTGMLGAKEEIPLGFKIGGVVASVGVEAGDRVTEGQLLAALSPVEIESSVSAAREGRDKARRDLARVERLQRDSVTTLAQLEDARTGLEVAEAQLRAAEFNRQYAEVRAPAAGVILRKQLERGQLVAPGAPVFLLRAERTGLVLRAGAADRDAVRLSTGMRARVEFDAYPGVVFDGRIEQVGVAAAPMTGTYEVEIAVEPAGRRLASGLIGRARVTPQSAAPVLTLPAEALLEVEGREATVFVLDAAESAAQRKRVTVLWLDGPFAAVSGEIAADARVVIAGASRLADGTRVHVVTERTP</sequence>
<dbReference type="PANTHER" id="PTHR30469:SF15">
    <property type="entry name" value="HLYD FAMILY OF SECRETION PROTEINS"/>
    <property type="match status" value="1"/>
</dbReference>
<organism evidence="5">
    <name type="scientific">Pseudogemmatithrix spongiicola</name>
    <dbReference type="NCBI Taxonomy" id="3062599"/>
    <lineage>
        <taxon>Bacteria</taxon>
        <taxon>Pseudomonadati</taxon>
        <taxon>Gemmatimonadota</taxon>
        <taxon>Gemmatimonadia</taxon>
        <taxon>Gemmatimonadales</taxon>
        <taxon>Gemmatimonadaceae</taxon>
        <taxon>Pseudogemmatithrix</taxon>
    </lineage>
</organism>
<keyword evidence="2" id="KW-0732">Signal</keyword>
<accession>A0AA49JT29</accession>
<name>A0AA49JT29_9BACT</name>
<dbReference type="RefSeq" id="WP_367886850.1">
    <property type="nucleotide sequence ID" value="NZ_CP130612.1"/>
</dbReference>
<dbReference type="Proteomes" id="UP001229955">
    <property type="component" value="Chromosome"/>
</dbReference>
<proteinExistence type="inferred from homology"/>
<protein>
    <submittedName>
        <fullName evidence="5">Efflux RND transporter periplasmic adaptor subunit</fullName>
    </submittedName>
</protein>
<dbReference type="NCBIfam" id="TIGR01730">
    <property type="entry name" value="RND_mfp"/>
    <property type="match status" value="1"/>
</dbReference>
<evidence type="ECO:0000256" key="2">
    <source>
        <dbReference type="SAM" id="SignalP"/>
    </source>
</evidence>
<evidence type="ECO:0000256" key="1">
    <source>
        <dbReference type="ARBA" id="ARBA00009477"/>
    </source>
</evidence>
<comment type="similarity">
    <text evidence="1">Belongs to the membrane fusion protein (MFP) (TC 8.A.1) family.</text>
</comment>
<dbReference type="GO" id="GO:0015562">
    <property type="term" value="F:efflux transmembrane transporter activity"/>
    <property type="evidence" value="ECO:0007669"/>
    <property type="project" value="TreeGrafter"/>
</dbReference>
<evidence type="ECO:0000259" key="4">
    <source>
        <dbReference type="Pfam" id="PF25973"/>
    </source>
</evidence>
<dbReference type="PANTHER" id="PTHR30469">
    <property type="entry name" value="MULTIDRUG RESISTANCE PROTEIN MDTA"/>
    <property type="match status" value="1"/>
</dbReference>
<evidence type="ECO:0000259" key="3">
    <source>
        <dbReference type="Pfam" id="PF25954"/>
    </source>
</evidence>
<dbReference type="EMBL" id="CP130613">
    <property type="protein sequence ID" value="WKW14058.1"/>
    <property type="molecule type" value="Genomic_DNA"/>
</dbReference>
<dbReference type="Gene3D" id="2.40.50.100">
    <property type="match status" value="1"/>
</dbReference>
<dbReference type="SUPFAM" id="SSF111369">
    <property type="entry name" value="HlyD-like secretion proteins"/>
    <property type="match status" value="1"/>
</dbReference>